<comment type="caution">
    <text evidence="1">The sequence shown here is derived from an EMBL/GenBank/DDBJ whole genome shotgun (WGS) entry which is preliminary data.</text>
</comment>
<sequence>MLADLLGIHTTTAADWAHAAGGDWSHYSAEIARTRAQTAPNSFEKVR</sequence>
<dbReference type="Proteomes" id="UP001139068">
    <property type="component" value="Unassembled WGS sequence"/>
</dbReference>
<gene>
    <name evidence="1" type="ORF">K9U37_00095</name>
</gene>
<proteinExistence type="predicted"/>
<protein>
    <submittedName>
        <fullName evidence="1">Uncharacterized protein</fullName>
    </submittedName>
</protein>
<evidence type="ECO:0000313" key="1">
    <source>
        <dbReference type="EMBL" id="MCI4673439.1"/>
    </source>
</evidence>
<evidence type="ECO:0000313" key="2">
    <source>
        <dbReference type="Proteomes" id="UP001139068"/>
    </source>
</evidence>
<reference evidence="1" key="1">
    <citation type="journal article" date="2022" name="ISME J.">
        <title>Identification of active gaseous-alkane degraders at natural gas seeps.</title>
        <authorList>
            <person name="Farhan Ul Haque M."/>
            <person name="Hernandez M."/>
            <person name="Crombie A.T."/>
            <person name="Murrell J.C."/>
        </authorList>
    </citation>
    <scope>NUCLEOTIDE SEQUENCE</scope>
    <source>
        <strain evidence="1">ANDR5</strain>
    </source>
</reference>
<organism evidence="1 2">
    <name type="scientific">Candidatus Mycolicibacterium alkanivorans</name>
    <dbReference type="NCBI Taxonomy" id="2954114"/>
    <lineage>
        <taxon>Bacteria</taxon>
        <taxon>Bacillati</taxon>
        <taxon>Actinomycetota</taxon>
        <taxon>Actinomycetes</taxon>
        <taxon>Mycobacteriales</taxon>
        <taxon>Mycobacteriaceae</taxon>
        <taxon>Mycolicibacterium</taxon>
    </lineage>
</organism>
<dbReference type="RefSeq" id="WP_243069977.1">
    <property type="nucleotide sequence ID" value="NZ_JAIVFL010000001.1"/>
</dbReference>
<keyword evidence="2" id="KW-1185">Reference proteome</keyword>
<accession>A0ABS9YQ54</accession>
<name>A0ABS9YQ54_9MYCO</name>
<dbReference type="EMBL" id="JAIVFL010000001">
    <property type="protein sequence ID" value="MCI4673439.1"/>
    <property type="molecule type" value="Genomic_DNA"/>
</dbReference>